<keyword evidence="1" id="KW-0472">Membrane</keyword>
<gene>
    <name evidence="2" type="ORF">COT89_01470</name>
</gene>
<protein>
    <recommendedName>
        <fullName evidence="4">Type IV pilus modification protein PilV</fullName>
    </recommendedName>
</protein>
<sequence length="180" mass="19814">MSILEGNKSGQLMVEAMVAISLLSIGMLGTFGVLSQSLGISRIAADQYVAANLASEGIEIVKNEIDAEYTTSGTFATNIFSKNNKFCPVDYKSGIQSGCRNAEPTNLKSNNIDQFRVKQDGYGVYGSTGDPTSFVRYVHIEWIEPHIIEVKSTVKWIGRGGLDFDIEVADKFYNWRSLPE</sequence>
<proteinExistence type="predicted"/>
<comment type="caution">
    <text evidence="2">The sequence shown here is derived from an EMBL/GenBank/DDBJ whole genome shotgun (WGS) entry which is preliminary data.</text>
</comment>
<dbReference type="AlphaFoldDB" id="A0A2H0VIA4"/>
<organism evidence="2 3">
    <name type="scientific">Candidatus Colwellbacteria bacterium CG10_big_fil_rev_8_21_14_0_10_42_22</name>
    <dbReference type="NCBI Taxonomy" id="1974540"/>
    <lineage>
        <taxon>Bacteria</taxon>
        <taxon>Candidatus Colwelliibacteriota</taxon>
    </lineage>
</organism>
<dbReference type="Proteomes" id="UP000231466">
    <property type="component" value="Unassembled WGS sequence"/>
</dbReference>
<dbReference type="EMBL" id="PFAH01000005">
    <property type="protein sequence ID" value="PIR98089.1"/>
    <property type="molecule type" value="Genomic_DNA"/>
</dbReference>
<keyword evidence="1" id="KW-1133">Transmembrane helix</keyword>
<name>A0A2H0VIA4_9BACT</name>
<feature type="transmembrane region" description="Helical" evidence="1">
    <location>
        <begin position="12"/>
        <end position="34"/>
    </location>
</feature>
<keyword evidence="1" id="KW-0812">Transmembrane</keyword>
<evidence type="ECO:0000256" key="1">
    <source>
        <dbReference type="SAM" id="Phobius"/>
    </source>
</evidence>
<accession>A0A2H0VIA4</accession>
<reference evidence="3" key="1">
    <citation type="submission" date="2017-09" db="EMBL/GenBank/DDBJ databases">
        <title>Depth-based differentiation of microbial function through sediment-hosted aquifers and enrichment of novel symbionts in the deep terrestrial subsurface.</title>
        <authorList>
            <person name="Probst A.J."/>
            <person name="Ladd B."/>
            <person name="Jarett J.K."/>
            <person name="Geller-Mcgrath D.E."/>
            <person name="Sieber C.M.K."/>
            <person name="Emerson J.B."/>
            <person name="Anantharaman K."/>
            <person name="Thomas B.C."/>
            <person name="Malmstrom R."/>
            <person name="Stieglmeier M."/>
            <person name="Klingl A."/>
            <person name="Woyke T."/>
            <person name="Ryan C.M."/>
            <person name="Banfield J.F."/>
        </authorList>
    </citation>
    <scope>NUCLEOTIDE SEQUENCE [LARGE SCALE GENOMIC DNA]</scope>
</reference>
<evidence type="ECO:0008006" key="4">
    <source>
        <dbReference type="Google" id="ProtNLM"/>
    </source>
</evidence>
<evidence type="ECO:0000313" key="2">
    <source>
        <dbReference type="EMBL" id="PIR98089.1"/>
    </source>
</evidence>
<evidence type="ECO:0000313" key="3">
    <source>
        <dbReference type="Proteomes" id="UP000231466"/>
    </source>
</evidence>